<dbReference type="STRING" id="1231657.A0A1Y1YWQ1"/>
<evidence type="ECO:0000256" key="5">
    <source>
        <dbReference type="ARBA" id="ARBA00038359"/>
    </source>
</evidence>
<feature type="transmembrane region" description="Helical" evidence="7">
    <location>
        <begin position="60"/>
        <end position="80"/>
    </location>
</feature>
<feature type="transmembrane region" description="Helical" evidence="7">
    <location>
        <begin position="137"/>
        <end position="164"/>
    </location>
</feature>
<dbReference type="AlphaFoldDB" id="A0A1Y1YWQ1"/>
<dbReference type="Pfam" id="PF20684">
    <property type="entry name" value="Fung_rhodopsin"/>
    <property type="match status" value="1"/>
</dbReference>
<evidence type="ECO:0000256" key="6">
    <source>
        <dbReference type="SAM" id="MobiDB-lite"/>
    </source>
</evidence>
<organism evidence="9 10">
    <name type="scientific">Clohesyomyces aquaticus</name>
    <dbReference type="NCBI Taxonomy" id="1231657"/>
    <lineage>
        <taxon>Eukaryota</taxon>
        <taxon>Fungi</taxon>
        <taxon>Dikarya</taxon>
        <taxon>Ascomycota</taxon>
        <taxon>Pezizomycotina</taxon>
        <taxon>Dothideomycetes</taxon>
        <taxon>Pleosporomycetidae</taxon>
        <taxon>Pleosporales</taxon>
        <taxon>Lindgomycetaceae</taxon>
        <taxon>Clohesyomyces</taxon>
    </lineage>
</organism>
<keyword evidence="10" id="KW-1185">Reference proteome</keyword>
<evidence type="ECO:0000259" key="8">
    <source>
        <dbReference type="Pfam" id="PF20684"/>
    </source>
</evidence>
<evidence type="ECO:0000256" key="1">
    <source>
        <dbReference type="ARBA" id="ARBA00004141"/>
    </source>
</evidence>
<evidence type="ECO:0000256" key="3">
    <source>
        <dbReference type="ARBA" id="ARBA00022989"/>
    </source>
</evidence>
<proteinExistence type="inferred from homology"/>
<feature type="transmembrane region" description="Helical" evidence="7">
    <location>
        <begin position="220"/>
        <end position="244"/>
    </location>
</feature>
<evidence type="ECO:0000256" key="7">
    <source>
        <dbReference type="SAM" id="Phobius"/>
    </source>
</evidence>
<dbReference type="PANTHER" id="PTHR33048:SF129">
    <property type="entry name" value="INTEGRAL MEMBRANE PROTEIN-RELATED"/>
    <property type="match status" value="1"/>
</dbReference>
<comment type="caution">
    <text evidence="9">The sequence shown here is derived from an EMBL/GenBank/DDBJ whole genome shotgun (WGS) entry which is preliminary data.</text>
</comment>
<feature type="transmembrane region" description="Helical" evidence="7">
    <location>
        <begin position="26"/>
        <end position="48"/>
    </location>
</feature>
<sequence>MREIPVEVLLSWPAPNYKDPVTRGNALVIVNGIFVSILALVVALRIYTRIVVKRWFGSDDVFIILAFIFAVALTVLVIIANESYGWSRHIYDIPFTQFAPTLKIGMAAKLMFVSAATFTRMSLLFFYYRLVTDSGKLLFTWAIHASVAFQVTIFIVFIFIGIFQCNPVSDYWTGAQAGSCLDEGIVTLAVGIINCVADINCTVLPMPMAANLQMPTRQRIAVMVLFSLGFVVTITGIVRTYYIYKSLIAEYDTTWYAYPLWIAAAVEIDLGVICASTPVLRPLLSKLPWSLSSFSSKFTSRPPSSDDSPATIGSSGNSSRRTNPSSYSKSVANSKRRSIQNTIVEEPEPSHNKGHNLELRDWEDVESRANSDERSVLESQVGILGSVAEYKTKLVQVKQNAPTQLEV</sequence>
<feature type="transmembrane region" description="Helical" evidence="7">
    <location>
        <begin position="184"/>
        <end position="208"/>
    </location>
</feature>
<dbReference type="OrthoDB" id="4525788at2759"/>
<dbReference type="PANTHER" id="PTHR33048">
    <property type="entry name" value="PTH11-LIKE INTEGRAL MEMBRANE PROTEIN (AFU_ORTHOLOGUE AFUA_5G11245)"/>
    <property type="match status" value="1"/>
</dbReference>
<keyword evidence="3 7" id="KW-1133">Transmembrane helix</keyword>
<keyword evidence="4 7" id="KW-0472">Membrane</keyword>
<dbReference type="InterPro" id="IPR049326">
    <property type="entry name" value="Rhodopsin_dom_fungi"/>
</dbReference>
<comment type="similarity">
    <text evidence="5">Belongs to the SAT4 family.</text>
</comment>
<dbReference type="GO" id="GO:0016020">
    <property type="term" value="C:membrane"/>
    <property type="evidence" value="ECO:0007669"/>
    <property type="project" value="UniProtKB-SubCell"/>
</dbReference>
<comment type="subcellular location">
    <subcellularLocation>
        <location evidence="1">Membrane</location>
        <topology evidence="1">Multi-pass membrane protein</topology>
    </subcellularLocation>
</comment>
<name>A0A1Y1YWQ1_9PLEO</name>
<feature type="domain" description="Rhodopsin" evidence="8">
    <location>
        <begin position="44"/>
        <end position="286"/>
    </location>
</feature>
<keyword evidence="2 7" id="KW-0812">Transmembrane</keyword>
<feature type="transmembrane region" description="Helical" evidence="7">
    <location>
        <begin position="110"/>
        <end position="130"/>
    </location>
</feature>
<evidence type="ECO:0000313" key="10">
    <source>
        <dbReference type="Proteomes" id="UP000193144"/>
    </source>
</evidence>
<dbReference type="EMBL" id="MCFA01000157">
    <property type="protein sequence ID" value="ORY02462.1"/>
    <property type="molecule type" value="Genomic_DNA"/>
</dbReference>
<protein>
    <recommendedName>
        <fullName evidence="8">Rhodopsin domain-containing protein</fullName>
    </recommendedName>
</protein>
<feature type="compositionally biased region" description="Basic and acidic residues" evidence="6">
    <location>
        <begin position="348"/>
        <end position="376"/>
    </location>
</feature>
<evidence type="ECO:0000256" key="2">
    <source>
        <dbReference type="ARBA" id="ARBA00022692"/>
    </source>
</evidence>
<dbReference type="InterPro" id="IPR052337">
    <property type="entry name" value="SAT4-like"/>
</dbReference>
<feature type="compositionally biased region" description="Polar residues" evidence="6">
    <location>
        <begin position="306"/>
        <end position="343"/>
    </location>
</feature>
<reference evidence="9 10" key="1">
    <citation type="submission" date="2016-07" db="EMBL/GenBank/DDBJ databases">
        <title>Pervasive Adenine N6-methylation of Active Genes in Fungi.</title>
        <authorList>
            <consortium name="DOE Joint Genome Institute"/>
            <person name="Mondo S.J."/>
            <person name="Dannebaum R.O."/>
            <person name="Kuo R.C."/>
            <person name="Labutti K."/>
            <person name="Haridas S."/>
            <person name="Kuo A."/>
            <person name="Salamov A."/>
            <person name="Ahrendt S.R."/>
            <person name="Lipzen A."/>
            <person name="Sullivan W."/>
            <person name="Andreopoulos W.B."/>
            <person name="Clum A."/>
            <person name="Lindquist E."/>
            <person name="Daum C."/>
            <person name="Ramamoorthy G.K."/>
            <person name="Gryganskyi A."/>
            <person name="Culley D."/>
            <person name="Magnuson J.K."/>
            <person name="James T.Y."/>
            <person name="O'Malley M.A."/>
            <person name="Stajich J.E."/>
            <person name="Spatafora J.W."/>
            <person name="Visel A."/>
            <person name="Grigoriev I.V."/>
        </authorList>
    </citation>
    <scope>NUCLEOTIDE SEQUENCE [LARGE SCALE GENOMIC DNA]</scope>
    <source>
        <strain evidence="9 10">CBS 115471</strain>
    </source>
</reference>
<accession>A0A1Y1YWQ1</accession>
<feature type="region of interest" description="Disordered" evidence="6">
    <location>
        <begin position="297"/>
        <end position="377"/>
    </location>
</feature>
<dbReference type="Proteomes" id="UP000193144">
    <property type="component" value="Unassembled WGS sequence"/>
</dbReference>
<evidence type="ECO:0000256" key="4">
    <source>
        <dbReference type="ARBA" id="ARBA00023136"/>
    </source>
</evidence>
<evidence type="ECO:0000313" key="9">
    <source>
        <dbReference type="EMBL" id="ORY02462.1"/>
    </source>
</evidence>
<gene>
    <name evidence="9" type="ORF">BCR34DRAFT_591903</name>
</gene>